<dbReference type="SUPFAM" id="SSF51621">
    <property type="entry name" value="Phosphoenolpyruvate/pyruvate domain"/>
    <property type="match status" value="1"/>
</dbReference>
<dbReference type="Gene3D" id="3.20.20.60">
    <property type="entry name" value="Phosphoenolpyruvate-binding domains"/>
    <property type="match status" value="1"/>
</dbReference>
<gene>
    <name evidence="7" type="ORF">HNR42_001774</name>
</gene>
<organism evidence="7 8">
    <name type="scientific">Deinobacterium chartae</name>
    <dbReference type="NCBI Taxonomy" id="521158"/>
    <lineage>
        <taxon>Bacteria</taxon>
        <taxon>Thermotogati</taxon>
        <taxon>Deinococcota</taxon>
        <taxon>Deinococci</taxon>
        <taxon>Deinococcales</taxon>
        <taxon>Deinococcaceae</taxon>
        <taxon>Deinobacterium</taxon>
    </lineage>
</organism>
<feature type="binding site" evidence="4">
    <location>
        <position position="116"/>
    </location>
    <ligand>
        <name>substrate</name>
    </ligand>
</feature>
<evidence type="ECO:0000313" key="8">
    <source>
        <dbReference type="Proteomes" id="UP000569951"/>
    </source>
</evidence>
<protein>
    <submittedName>
        <fullName evidence="7">Citrate lyase subunit beta/citryl-CoA lyase</fullName>
        <ecNumber evidence="7">4.1.3.34</ecNumber>
    </submittedName>
</protein>
<dbReference type="PIRSF" id="PIRSF015582">
    <property type="entry name" value="Cit_lyase_B"/>
    <property type="match status" value="1"/>
</dbReference>
<reference evidence="7 8" key="1">
    <citation type="submission" date="2020-08" db="EMBL/GenBank/DDBJ databases">
        <title>Genomic Encyclopedia of Type Strains, Phase IV (KMG-IV): sequencing the most valuable type-strain genomes for metagenomic binning, comparative biology and taxonomic classification.</title>
        <authorList>
            <person name="Goeker M."/>
        </authorList>
    </citation>
    <scope>NUCLEOTIDE SEQUENCE [LARGE SCALE GENOMIC DNA]</scope>
    <source>
        <strain evidence="7 8">DSM 21458</strain>
    </source>
</reference>
<dbReference type="GO" id="GO:0008816">
    <property type="term" value="F:citryl-CoA lyase activity"/>
    <property type="evidence" value="ECO:0007669"/>
    <property type="project" value="UniProtKB-EC"/>
</dbReference>
<evidence type="ECO:0000313" key="7">
    <source>
        <dbReference type="EMBL" id="MBB6098349.1"/>
    </source>
</evidence>
<name>A0A841I1S9_9DEIO</name>
<feature type="binding site" evidence="4">
    <location>
        <position position="67"/>
    </location>
    <ligand>
        <name>substrate</name>
    </ligand>
</feature>
<proteinExistence type="predicted"/>
<keyword evidence="3 5" id="KW-0460">Magnesium</keyword>
<feature type="binding site" evidence="5">
    <location>
        <position position="116"/>
    </location>
    <ligand>
        <name>Mg(2+)</name>
        <dbReference type="ChEBI" id="CHEBI:18420"/>
    </ligand>
</feature>
<comment type="caution">
    <text evidence="7">The sequence shown here is derived from an EMBL/GenBank/DDBJ whole genome shotgun (WGS) entry which is preliminary data.</text>
</comment>
<dbReference type="InterPro" id="IPR040442">
    <property type="entry name" value="Pyrv_kinase-like_dom_sf"/>
</dbReference>
<evidence type="ECO:0000256" key="1">
    <source>
        <dbReference type="ARBA" id="ARBA00001946"/>
    </source>
</evidence>
<evidence type="ECO:0000256" key="4">
    <source>
        <dbReference type="PIRSR" id="PIRSR015582-1"/>
    </source>
</evidence>
<dbReference type="GO" id="GO:0000287">
    <property type="term" value="F:magnesium ion binding"/>
    <property type="evidence" value="ECO:0007669"/>
    <property type="project" value="TreeGrafter"/>
</dbReference>
<sequence length="278" mass="30089">MPTLPRRSVLYLPASNARALEKARELEADALIIDLEDAVAPEAKPRAREMATEAIRAGYPGKEVALRVNAADTPWGDADLEAAYRCGPDAIVLPKVETAQEVREVALGIPLWAMIETPRGVLAAHEIAAAPGVAALVMGTSDLVRDLRARPVPGRENLLYALSRVVTCARAHGLEALDGVHLDLEDAEGFERACVQGRDLGFGGKTLIHPRQIETANRVFGVSPEEVAWARRVLEAYRAARAEGKGVAVLDGRLIENLHAAEAERLLELDRVIRERGT</sequence>
<feature type="binding site" evidence="5">
    <location>
        <position position="142"/>
    </location>
    <ligand>
        <name>Mg(2+)</name>
        <dbReference type="ChEBI" id="CHEBI:18420"/>
    </ligand>
</feature>
<dbReference type="AlphaFoldDB" id="A0A841I1S9"/>
<dbReference type="GO" id="GO:0006107">
    <property type="term" value="P:oxaloacetate metabolic process"/>
    <property type="evidence" value="ECO:0007669"/>
    <property type="project" value="TreeGrafter"/>
</dbReference>
<dbReference type="InterPro" id="IPR015813">
    <property type="entry name" value="Pyrv/PenolPyrv_kinase-like_dom"/>
</dbReference>
<dbReference type="RefSeq" id="WP_183986651.1">
    <property type="nucleotide sequence ID" value="NZ_JACHHG010000005.1"/>
</dbReference>
<keyword evidence="8" id="KW-1185">Reference proteome</keyword>
<accession>A0A841I1S9</accession>
<evidence type="ECO:0000256" key="3">
    <source>
        <dbReference type="ARBA" id="ARBA00022842"/>
    </source>
</evidence>
<dbReference type="InterPro" id="IPR005000">
    <property type="entry name" value="Aldolase/citrate-lyase_domain"/>
</dbReference>
<feature type="domain" description="HpcH/HpaI aldolase/citrate lyase" evidence="6">
    <location>
        <begin position="7"/>
        <end position="210"/>
    </location>
</feature>
<dbReference type="Proteomes" id="UP000569951">
    <property type="component" value="Unassembled WGS sequence"/>
</dbReference>
<evidence type="ECO:0000259" key="6">
    <source>
        <dbReference type="Pfam" id="PF03328"/>
    </source>
</evidence>
<dbReference type="Pfam" id="PF03328">
    <property type="entry name" value="HpcH_HpaI"/>
    <property type="match status" value="1"/>
</dbReference>
<dbReference type="EC" id="4.1.3.34" evidence="7"/>
<comment type="cofactor">
    <cofactor evidence="1">
        <name>Mg(2+)</name>
        <dbReference type="ChEBI" id="CHEBI:18420"/>
    </cofactor>
</comment>
<dbReference type="PANTHER" id="PTHR32308">
    <property type="entry name" value="LYASE BETA SUBUNIT, PUTATIVE (AFU_ORTHOLOGUE AFUA_4G13030)-RELATED"/>
    <property type="match status" value="1"/>
</dbReference>
<dbReference type="PANTHER" id="PTHR32308:SF10">
    <property type="entry name" value="CITRATE LYASE SUBUNIT BETA"/>
    <property type="match status" value="1"/>
</dbReference>
<keyword evidence="7" id="KW-0456">Lyase</keyword>
<evidence type="ECO:0000256" key="2">
    <source>
        <dbReference type="ARBA" id="ARBA00022723"/>
    </source>
</evidence>
<dbReference type="EMBL" id="JACHHG010000005">
    <property type="protein sequence ID" value="MBB6098349.1"/>
    <property type="molecule type" value="Genomic_DNA"/>
</dbReference>
<evidence type="ECO:0000256" key="5">
    <source>
        <dbReference type="PIRSR" id="PIRSR015582-2"/>
    </source>
</evidence>
<dbReference type="InterPro" id="IPR011206">
    <property type="entry name" value="Citrate_lyase_beta/mcl1/mcl2"/>
</dbReference>
<keyword evidence="2 5" id="KW-0479">Metal-binding</keyword>